<evidence type="ECO:0000256" key="10">
    <source>
        <dbReference type="ARBA" id="ARBA00022723"/>
    </source>
</evidence>
<comment type="pathway">
    <text evidence="4 14">Cofactor biosynthesis; riboflavin biosynthesis; 2-hydroxy-3-oxobutyl phosphate from D-ribulose 5-phosphate: step 1/1.</text>
</comment>
<evidence type="ECO:0000256" key="12">
    <source>
        <dbReference type="ARBA" id="ARBA00023211"/>
    </source>
</evidence>
<feature type="site" description="Essential for catalytic activity" evidence="14">
    <location>
        <position position="188"/>
    </location>
</feature>
<evidence type="ECO:0000256" key="7">
    <source>
        <dbReference type="ARBA" id="ARBA00012153"/>
    </source>
</evidence>
<comment type="function">
    <text evidence="3 14">Catalyzes the conversion of D-ribulose 5-phosphate to formate and 3,4-dihydroxy-2-butanone 4-phosphate.</text>
</comment>
<evidence type="ECO:0000256" key="3">
    <source>
        <dbReference type="ARBA" id="ARBA00002284"/>
    </source>
</evidence>
<evidence type="ECO:0000256" key="5">
    <source>
        <dbReference type="ARBA" id="ARBA00005520"/>
    </source>
</evidence>
<evidence type="ECO:0000256" key="1">
    <source>
        <dbReference type="ARBA" id="ARBA00000141"/>
    </source>
</evidence>
<dbReference type="InterPro" id="IPR036144">
    <property type="entry name" value="RibA-like_sf"/>
</dbReference>
<comment type="similarity">
    <text evidence="5">In the N-terminal section; belongs to the DHBP synthase family.</text>
</comment>
<dbReference type="Gene3D" id="3.90.870.10">
    <property type="entry name" value="DHBP synthase"/>
    <property type="match status" value="1"/>
</dbReference>
<feature type="binding site" evidence="14">
    <location>
        <begin position="202"/>
        <end position="206"/>
    </location>
    <ligand>
        <name>D-ribulose 5-phosphate</name>
        <dbReference type="ChEBI" id="CHEBI:58121"/>
    </ligand>
</feature>
<comment type="catalytic activity">
    <reaction evidence="1 14">
        <text>D-ribulose 5-phosphate = (2S)-2-hydroxy-3-oxobutyl phosphate + formate + H(+)</text>
        <dbReference type="Rhea" id="RHEA:18457"/>
        <dbReference type="ChEBI" id="CHEBI:15378"/>
        <dbReference type="ChEBI" id="CHEBI:15740"/>
        <dbReference type="ChEBI" id="CHEBI:58121"/>
        <dbReference type="ChEBI" id="CHEBI:58830"/>
        <dbReference type="EC" id="4.1.99.12"/>
    </reaction>
</comment>
<keyword evidence="17" id="KW-1185">Reference proteome</keyword>
<dbReference type="HAMAP" id="MF_00180">
    <property type="entry name" value="RibB"/>
    <property type="match status" value="1"/>
</dbReference>
<dbReference type="PANTHER" id="PTHR21327:SF34">
    <property type="entry name" value="3,4-DIHYDROXY-2-BUTANONE 4-PHOSPHATE SYNTHASE"/>
    <property type="match status" value="1"/>
</dbReference>
<keyword evidence="13 14" id="KW-0456">Lyase</keyword>
<keyword evidence="12 14" id="KW-0464">Manganese</keyword>
<dbReference type="PIRSF" id="PIRSF001259">
    <property type="entry name" value="RibA"/>
    <property type="match status" value="1"/>
</dbReference>
<feature type="domain" description="GTP cyclohydrolase II" evidence="15">
    <location>
        <begin position="270"/>
        <end position="423"/>
    </location>
</feature>
<comment type="similarity">
    <text evidence="14">Belongs to the DHBP synthase family.</text>
</comment>
<comment type="similarity">
    <text evidence="6">In the C-terminal section; belongs to the GTP cyclohydrolase II family.</text>
</comment>
<organism evidence="16 17">
    <name type="scientific">Sphingomonas bisphenolicum</name>
    <dbReference type="NCBI Taxonomy" id="296544"/>
    <lineage>
        <taxon>Bacteria</taxon>
        <taxon>Pseudomonadati</taxon>
        <taxon>Pseudomonadota</taxon>
        <taxon>Alphaproteobacteria</taxon>
        <taxon>Sphingomonadales</taxon>
        <taxon>Sphingomonadaceae</taxon>
        <taxon>Sphingomonas</taxon>
    </lineage>
</organism>
<sequence>MSSALIDTVRNLVTDGGMSRSGLARAAGLHANSLRKLGESDWNPTADTLGKLESYLLKREGGTALASPEEIINEARNGRMFILVDDEDRENEGDLVIPAQMATPDAINFMATHGRGLICLALTKSRTEELGLDLMSRNNGTRHETAFTVSIEAREGVTTGISAADRARTVSVAIDGSKGKVDIVTPGHVFPLIAKDGGVLVRTGHTEAAVDVARLAGLNPSGVICEVMKDDGTMARLDDLIPFAQKHKMKIGTIRDLIAYRRRHDHMIERRAETSFDSRWGGDWKAISFYNKATQTEQLVLQKGHVDPDKPTLVRMHQMSPLSDTFGKLGARAGLLPRCMEIIGEEGAGIIVILRGDEPDMLTRMLQHNAGIVQGDMDELRNYGAGAQILADLGVHDMILLTNSHHSLIALDGYDLAVVGQRPIEL</sequence>
<evidence type="ECO:0000256" key="6">
    <source>
        <dbReference type="ARBA" id="ARBA00008976"/>
    </source>
</evidence>
<keyword evidence="10 14" id="KW-0479">Metal-binding</keyword>
<proteinExistence type="inferred from homology"/>
<dbReference type="Gene3D" id="3.40.50.10990">
    <property type="entry name" value="GTP cyclohydrolase II"/>
    <property type="match status" value="1"/>
</dbReference>
<dbReference type="InterPro" id="IPR032677">
    <property type="entry name" value="GTP_cyclohydro_II"/>
</dbReference>
<feature type="binding site" evidence="14">
    <location>
        <position position="90"/>
    </location>
    <ligand>
        <name>Mg(2+)</name>
        <dbReference type="ChEBI" id="CHEBI:18420"/>
        <label>1</label>
    </ligand>
</feature>
<comment type="subunit">
    <text evidence="14">Homodimer.</text>
</comment>
<dbReference type="RefSeq" id="WP_224546429.1">
    <property type="nucleotide sequence ID" value="NZ_AP018817.1"/>
</dbReference>
<keyword evidence="9 14" id="KW-0686">Riboflavin biosynthesis</keyword>
<dbReference type="NCBIfam" id="TIGR00506">
    <property type="entry name" value="ribB"/>
    <property type="match status" value="1"/>
</dbReference>
<gene>
    <name evidence="16" type="primary">ribBA</name>
    <name evidence="14" type="synonym">ribB</name>
    <name evidence="16" type="ORF">SBA_ch1_07370</name>
</gene>
<dbReference type="Pfam" id="PF00925">
    <property type="entry name" value="GTP_cyclohydro2"/>
    <property type="match status" value="1"/>
</dbReference>
<evidence type="ECO:0000256" key="2">
    <source>
        <dbReference type="ARBA" id="ARBA00001936"/>
    </source>
</evidence>
<evidence type="ECO:0000313" key="17">
    <source>
        <dbReference type="Proteomes" id="UP001059971"/>
    </source>
</evidence>
<dbReference type="PANTHER" id="PTHR21327">
    <property type="entry name" value="GTP CYCLOHYDROLASE II-RELATED"/>
    <property type="match status" value="1"/>
</dbReference>
<dbReference type="InterPro" id="IPR017945">
    <property type="entry name" value="DHBP_synth_RibB-like_a/b_dom"/>
</dbReference>
<dbReference type="Proteomes" id="UP001059971">
    <property type="component" value="Chromosome 1"/>
</dbReference>
<dbReference type="SUPFAM" id="SSF55821">
    <property type="entry name" value="YrdC/RibB"/>
    <property type="match status" value="1"/>
</dbReference>
<protein>
    <recommendedName>
        <fullName evidence="8 14">3,4-dihydroxy-2-butanone 4-phosphate synthase</fullName>
        <shortName evidence="14">DHBP synthase</shortName>
        <ecNumber evidence="7 14">4.1.99.12</ecNumber>
    </recommendedName>
</protein>
<feature type="binding site" evidence="14">
    <location>
        <begin position="89"/>
        <end position="90"/>
    </location>
    <ligand>
        <name>D-ribulose 5-phosphate</name>
        <dbReference type="ChEBI" id="CHEBI:58121"/>
    </ligand>
</feature>
<dbReference type="EC" id="4.1.99.12" evidence="7 14"/>
<evidence type="ECO:0000259" key="15">
    <source>
        <dbReference type="Pfam" id="PF00925"/>
    </source>
</evidence>
<feature type="binding site" evidence="14">
    <location>
        <position position="205"/>
    </location>
    <ligand>
        <name>Mg(2+)</name>
        <dbReference type="ChEBI" id="CHEBI:18420"/>
        <label>2</label>
    </ligand>
</feature>
<feature type="binding site" evidence="14">
    <location>
        <position position="90"/>
    </location>
    <ligand>
        <name>Mg(2+)</name>
        <dbReference type="ChEBI" id="CHEBI:18420"/>
        <label>2</label>
    </ligand>
</feature>
<evidence type="ECO:0000256" key="4">
    <source>
        <dbReference type="ARBA" id="ARBA00004904"/>
    </source>
</evidence>
<dbReference type="InterPro" id="IPR000422">
    <property type="entry name" value="DHBP_synthase_RibB"/>
</dbReference>
<evidence type="ECO:0000313" key="16">
    <source>
        <dbReference type="EMBL" id="BBF68537.1"/>
    </source>
</evidence>
<comment type="cofactor">
    <cofactor evidence="2">
        <name>Mn(2+)</name>
        <dbReference type="ChEBI" id="CHEBI:29035"/>
    </cofactor>
</comment>
<evidence type="ECO:0000256" key="13">
    <source>
        <dbReference type="ARBA" id="ARBA00023239"/>
    </source>
</evidence>
<evidence type="ECO:0000256" key="8">
    <source>
        <dbReference type="ARBA" id="ARBA00018836"/>
    </source>
</evidence>
<feature type="binding site" evidence="14">
    <location>
        <position position="94"/>
    </location>
    <ligand>
        <name>D-ribulose 5-phosphate</name>
        <dbReference type="ChEBI" id="CHEBI:58121"/>
    </ligand>
</feature>
<evidence type="ECO:0000256" key="11">
    <source>
        <dbReference type="ARBA" id="ARBA00022842"/>
    </source>
</evidence>
<evidence type="ECO:0000256" key="14">
    <source>
        <dbReference type="HAMAP-Rule" id="MF_00180"/>
    </source>
</evidence>
<evidence type="ECO:0000256" key="9">
    <source>
        <dbReference type="ARBA" id="ARBA00022619"/>
    </source>
</evidence>
<comment type="cofactor">
    <cofactor evidence="14">
        <name>Mg(2+)</name>
        <dbReference type="ChEBI" id="CHEBI:18420"/>
    </cofactor>
    <cofactor evidence="14">
        <name>Mn(2+)</name>
        <dbReference type="ChEBI" id="CHEBI:29035"/>
    </cofactor>
    <text evidence="14">Binds 2 divalent metal cations per subunit. Magnesium or manganese.</text>
</comment>
<reference evidence="16" key="1">
    <citation type="submission" date="2018-07" db="EMBL/GenBank/DDBJ databases">
        <title>Complete genome sequence of Sphingomonas bisphenolicum strain AO1, a bisphenol A degradative bacterium isolated from Japanese farm field.</title>
        <authorList>
            <person name="Murakami M."/>
            <person name="Koh M."/>
            <person name="Koba S."/>
            <person name="Matsumura Y."/>
        </authorList>
    </citation>
    <scope>NUCLEOTIDE SEQUENCE</scope>
    <source>
        <strain evidence="16">AO1</strain>
    </source>
</reference>
<dbReference type="SUPFAM" id="SSF142695">
    <property type="entry name" value="RibA-like"/>
    <property type="match status" value="1"/>
</dbReference>
<feature type="site" description="Essential for catalytic activity" evidence="14">
    <location>
        <position position="226"/>
    </location>
</feature>
<name>A0ABM7G1V6_9SPHN</name>
<dbReference type="EMBL" id="AP018817">
    <property type="protein sequence ID" value="BBF68537.1"/>
    <property type="molecule type" value="Genomic_DNA"/>
</dbReference>
<accession>A0ABM7G1V6</accession>
<keyword evidence="11 14" id="KW-0460">Magnesium</keyword>
<dbReference type="Pfam" id="PF00926">
    <property type="entry name" value="DHBP_synthase"/>
    <property type="match status" value="1"/>
</dbReference>